<gene>
    <name evidence="2" type="ORF">DFP79_2304</name>
</gene>
<dbReference type="InterPro" id="IPR007138">
    <property type="entry name" value="ABM_dom"/>
</dbReference>
<dbReference type="AlphaFoldDB" id="A0A4R6M7X1"/>
<dbReference type="EMBL" id="SNXC01000012">
    <property type="protein sequence ID" value="TDO97483.1"/>
    <property type="molecule type" value="Genomic_DNA"/>
</dbReference>
<keyword evidence="2" id="KW-0560">Oxidoreductase</keyword>
<reference evidence="2 3" key="1">
    <citation type="submission" date="2019-03" db="EMBL/GenBank/DDBJ databases">
        <title>Genomic Encyclopedia of Type Strains, Phase III (KMG-III): the genomes of soil and plant-associated and newly described type strains.</title>
        <authorList>
            <person name="Whitman W."/>
        </authorList>
    </citation>
    <scope>NUCLEOTIDE SEQUENCE [LARGE SCALE GENOMIC DNA]</scope>
    <source>
        <strain evidence="2 3">CECT 7378</strain>
    </source>
</reference>
<dbReference type="OrthoDB" id="7867302at2"/>
<dbReference type="RefSeq" id="WP_133504055.1">
    <property type="nucleotide sequence ID" value="NZ_SNXC01000012.1"/>
</dbReference>
<organism evidence="2 3">
    <name type="scientific">Marinomonas balearica</name>
    <dbReference type="NCBI Taxonomy" id="491947"/>
    <lineage>
        <taxon>Bacteria</taxon>
        <taxon>Pseudomonadati</taxon>
        <taxon>Pseudomonadota</taxon>
        <taxon>Gammaproteobacteria</taxon>
        <taxon>Oceanospirillales</taxon>
        <taxon>Oceanospirillaceae</taxon>
        <taxon>Marinomonas</taxon>
    </lineage>
</organism>
<evidence type="ECO:0000313" key="2">
    <source>
        <dbReference type="EMBL" id="TDO97483.1"/>
    </source>
</evidence>
<evidence type="ECO:0000259" key="1">
    <source>
        <dbReference type="PROSITE" id="PS51725"/>
    </source>
</evidence>
<evidence type="ECO:0000313" key="3">
    <source>
        <dbReference type="Proteomes" id="UP000294656"/>
    </source>
</evidence>
<dbReference type="Pfam" id="PF03992">
    <property type="entry name" value="ABM"/>
    <property type="match status" value="1"/>
</dbReference>
<dbReference type="SUPFAM" id="SSF54909">
    <property type="entry name" value="Dimeric alpha+beta barrel"/>
    <property type="match status" value="1"/>
</dbReference>
<name>A0A4R6M7X1_9GAMM</name>
<sequence>MSVTAVVSFKVKPNKLQPFMKLLESNQSNMINAGAQTVSLLQDTDTRNRIVEIEKWDSIEDHQNFANLAAQSPAFKQLKEYLVEPYKVLYLEEHARRDAF</sequence>
<keyword evidence="2" id="KW-0503">Monooxygenase</keyword>
<dbReference type="GO" id="GO:0004497">
    <property type="term" value="F:monooxygenase activity"/>
    <property type="evidence" value="ECO:0007669"/>
    <property type="project" value="UniProtKB-KW"/>
</dbReference>
<feature type="domain" description="ABM" evidence="1">
    <location>
        <begin position="3"/>
        <end position="90"/>
    </location>
</feature>
<accession>A0A4R6M7X1</accession>
<dbReference type="InterPro" id="IPR011008">
    <property type="entry name" value="Dimeric_a/b-barrel"/>
</dbReference>
<proteinExistence type="predicted"/>
<comment type="caution">
    <text evidence="2">The sequence shown here is derived from an EMBL/GenBank/DDBJ whole genome shotgun (WGS) entry which is preliminary data.</text>
</comment>
<dbReference type="Gene3D" id="3.30.70.100">
    <property type="match status" value="1"/>
</dbReference>
<protein>
    <submittedName>
        <fullName evidence="2">Quinol monooxygenase YgiN</fullName>
    </submittedName>
</protein>
<dbReference type="PROSITE" id="PS51725">
    <property type="entry name" value="ABM"/>
    <property type="match status" value="1"/>
</dbReference>
<keyword evidence="3" id="KW-1185">Reference proteome</keyword>
<dbReference type="Proteomes" id="UP000294656">
    <property type="component" value="Unassembled WGS sequence"/>
</dbReference>